<gene>
    <name evidence="1" type="ORF">SAMN05428953_103372</name>
</gene>
<dbReference type="Proteomes" id="UP000198894">
    <property type="component" value="Unassembled WGS sequence"/>
</dbReference>
<organism evidence="1 2">
    <name type="scientific">Mesorhizobium muleiense</name>
    <dbReference type="NCBI Taxonomy" id="1004279"/>
    <lineage>
        <taxon>Bacteria</taxon>
        <taxon>Pseudomonadati</taxon>
        <taxon>Pseudomonadota</taxon>
        <taxon>Alphaproteobacteria</taxon>
        <taxon>Hyphomicrobiales</taxon>
        <taxon>Phyllobacteriaceae</taxon>
        <taxon>Mesorhizobium</taxon>
    </lineage>
</organism>
<accession>A0A1G8PRQ6</accession>
<evidence type="ECO:0000313" key="2">
    <source>
        <dbReference type="Proteomes" id="UP000198894"/>
    </source>
</evidence>
<dbReference type="AlphaFoldDB" id="A0A1G8PRQ6"/>
<dbReference type="EMBL" id="FNEE01000003">
    <property type="protein sequence ID" value="SDI95229.1"/>
    <property type="molecule type" value="Genomic_DNA"/>
</dbReference>
<proteinExistence type="predicted"/>
<protein>
    <submittedName>
        <fullName evidence="1">Uncharacterized protein</fullName>
    </submittedName>
</protein>
<keyword evidence="2" id="KW-1185">Reference proteome</keyword>
<sequence>MAKAEVGNKCGEGSFADNQHGELASIPEFDILRACDYNHARARQPQF</sequence>
<name>A0A1G8PRQ6_9HYPH</name>
<reference evidence="2" key="1">
    <citation type="submission" date="2016-10" db="EMBL/GenBank/DDBJ databases">
        <authorList>
            <person name="Varghese N."/>
            <person name="Submissions S."/>
        </authorList>
    </citation>
    <scope>NUCLEOTIDE SEQUENCE [LARGE SCALE GENOMIC DNA]</scope>
    <source>
        <strain evidence="2">CGMCC 1.11022</strain>
    </source>
</reference>
<evidence type="ECO:0000313" key="1">
    <source>
        <dbReference type="EMBL" id="SDI95229.1"/>
    </source>
</evidence>